<gene>
    <name evidence="2" type="ORF">AWU65_02625</name>
</gene>
<keyword evidence="3" id="KW-1185">Reference proteome</keyword>
<keyword evidence="1" id="KW-0812">Transmembrane</keyword>
<protein>
    <submittedName>
        <fullName evidence="2">Uncharacterized protein</fullName>
    </submittedName>
</protein>
<proteinExistence type="predicted"/>
<keyword evidence="1" id="KW-0472">Membrane</keyword>
<evidence type="ECO:0000256" key="1">
    <source>
        <dbReference type="SAM" id="Phobius"/>
    </source>
</evidence>
<reference evidence="2" key="1">
    <citation type="journal article" date="2016" name="Genome Announc.">
        <title>Draft genomes of two strains of Paenibacillus glucanolyticus with capability to degrade lignocellulose.</title>
        <authorList>
            <person name="Mathews S.L."/>
            <person name="Pawlak J."/>
            <person name="Grunden A.M."/>
        </authorList>
    </citation>
    <scope>NUCLEOTIDE SEQUENCE [LARGE SCALE GENOMIC DNA]</scope>
    <source>
        <strain evidence="2">SLM1</strain>
    </source>
</reference>
<organism evidence="2 3">
    <name type="scientific">Paenibacillus glucanolyticus</name>
    <dbReference type="NCBI Taxonomy" id="59843"/>
    <lineage>
        <taxon>Bacteria</taxon>
        <taxon>Bacillati</taxon>
        <taxon>Bacillota</taxon>
        <taxon>Bacilli</taxon>
        <taxon>Bacillales</taxon>
        <taxon>Paenibacillaceae</taxon>
        <taxon>Paenibacillus</taxon>
    </lineage>
</organism>
<feature type="transmembrane region" description="Helical" evidence="1">
    <location>
        <begin position="51"/>
        <end position="70"/>
    </location>
</feature>
<evidence type="ECO:0000313" key="2">
    <source>
        <dbReference type="EMBL" id="KZS44897.1"/>
    </source>
</evidence>
<dbReference type="RefSeq" id="WP_063477401.1">
    <property type="nucleotide sequence ID" value="NZ_JBCMWP010000019.1"/>
</dbReference>
<name>A0A168EWP1_9BACL</name>
<evidence type="ECO:0000313" key="3">
    <source>
        <dbReference type="Proteomes" id="UP000076796"/>
    </source>
</evidence>
<dbReference type="Proteomes" id="UP000076796">
    <property type="component" value="Unassembled WGS sequence"/>
</dbReference>
<dbReference type="EMBL" id="LWMH01000001">
    <property type="protein sequence ID" value="KZS44897.1"/>
    <property type="molecule type" value="Genomic_DNA"/>
</dbReference>
<feature type="transmembrane region" description="Helical" evidence="1">
    <location>
        <begin position="137"/>
        <end position="156"/>
    </location>
</feature>
<sequence>MDEIFGGLHVLFEQLIRLLQIVGLPIFSVLLIVGFLLLLTSGKNPRRKKMGYVFTIVFGIGALLIAYAPLVAHSLGGMEFSQDQQNETVESMVDGAGTIGPSLYKGVWYISVPVVFTMFYFGLLVRLSAAKNPQRKRLGLGMMIFSPLVLLAAYLIPSLTNML</sequence>
<feature type="transmembrane region" description="Helical" evidence="1">
    <location>
        <begin position="106"/>
        <end position="125"/>
    </location>
</feature>
<comment type="caution">
    <text evidence="2">The sequence shown here is derived from an EMBL/GenBank/DDBJ whole genome shotgun (WGS) entry which is preliminary data.</text>
</comment>
<feature type="transmembrane region" description="Helical" evidence="1">
    <location>
        <begin position="18"/>
        <end position="39"/>
    </location>
</feature>
<dbReference type="OrthoDB" id="2877262at2"/>
<accession>A0A168EWP1</accession>
<keyword evidence="1" id="KW-1133">Transmembrane helix</keyword>
<dbReference type="AlphaFoldDB" id="A0A168EWP1"/>